<keyword evidence="4" id="KW-0653">Protein transport</keyword>
<dbReference type="InterPro" id="IPR027417">
    <property type="entry name" value="P-loop_NTPase"/>
</dbReference>
<feature type="domain" description="GPI inositol-deacylase winged helix" evidence="6">
    <location>
        <begin position="618"/>
        <end position="701"/>
    </location>
</feature>
<evidence type="ECO:0000256" key="2">
    <source>
        <dbReference type="ARBA" id="ARBA00015856"/>
    </source>
</evidence>
<keyword evidence="4" id="KW-0256">Endoplasmic reticulum</keyword>
<dbReference type="EC" id="3.1.-.-" evidence="4"/>
<dbReference type="InterPro" id="IPR012908">
    <property type="entry name" value="PGAP1-ab_dom-like"/>
</dbReference>
<name>A0ABR4PV13_9HELO</name>
<evidence type="ECO:0000259" key="6">
    <source>
        <dbReference type="Pfam" id="PF22939"/>
    </source>
</evidence>
<sequence>MISPPKRTKTTPNLSFLQRRLGSLSASTRDSDSVVVAPGELSKGPLGLNLLYDPSDPHLDLVFVHGLRGGSRKTWSYSDDPAKYWPKEWLPLEPALKNARIHSYGYNSDWGEFKASILNIHDFAQSLLADLQNSPHIRSNENLPIVLVSHSMGGLVSKKAYLLAKRDPIYRDLATRFNSMMFLGTPHRGADSARLLSSVLRSSILHGSKTFVADLIPNSGALQEINDEFRHVHGNLHLWSFFETVPTFQGVVTDLVVQKDSAVLGLPNEHVQLLNADHRHVCKYSSPSDPNYLTIVNALTVVIDDIEKDGQSTKKNQYRSQMRLISDFLQVFDRPGTDLESLIDQRLDGTCQWLTSSSTYEDWQNGQNDSPRLFWLSGQPVTGKSILTAHVTNELEKCNCDCSYFFFKAGDETRSAVAELLRSFAYQMALLSIKVRQELLTMINEGDILDKDNDRSIWRSIFMARIFRVEVQQPQFWIIDALDECSNNASLFSMISNIEKTFPIRLFISSRPSPQIEMMFEKERLDVARMATSISVSNKDIRLFLDANTRYLAIDDESREELVEQILNKSDGCFLWVALVLKELETTHGKHQIQELLKGVPAGMDDLYSKILSKLNTDRKNKAITKAILRWVVCAIRPLTIDELAEALRLDIGEIFPTLEKIVGSLCGNLVYVDTKKRVQVIHQTVRAFLARKELESEFMLENPKENFRAAEVCLEYLASKELQTSRLRRGRVTTQLPKRSAFSNYAAIQFSEHLRRSTSSADSQLILLEAFLKTNILTWIEIIARTGSLLPLTRTAKNLISYLERRAKYRSPLGKTFQDVNAWTIDLIRVVPAFGNSLLSSPMAIHFLIPPVCPPASMLYDNFGTYPRCMKVVGVSEKDWGDRLSCIMFPGTKPTAMACSDSRLAVGLRNGSIMLYHVTSCERLGSLRHGEPVRLVEFATSSNLLASSGRKRLILWDIILGTKIWQNDIKNEIMVIRFNEEETEVQAATKENSITSWDVPDGRPLPELLFHDYDDLTSSNGHLRPPFTADISAGLKLLAVAYRYRPINFWDLEDGSYVGQFDKSTTRAYPGPLLVSLLFNPNSEANLVAASYHDGDLVVFDPWDQRKIAVVQAEAQVLASSPDGRTLATGDGNGTLQLFDFETLQLLYRIVAYDHDIKAITFASNNLRYFDIQGDHCNVWEPSVLVRRGQPGEEANSEPYSEEVQTAVQTVGATIWDDSLTVTALAEHDEGDFIFAGRENGSITVFETKTGTATGDLPGHKSNARILLMCWNAETSILVSADDSSRFIVRKVRQVGSGKWEADQPILDGRASDAIVQILMKPDGQRFVVSTSCSDEYWNIEGSTSNKISRARFADSKWANHPGNSQQIILFHESHAYIFDWDMFLELPPSSGIVLDTEGGPNLTPSDIIPSSHGRNVCVRFCRTIDARLVSELRVWETQSICPTTEILEPVARYTSIGSNIKAIIGSYKSSVVFLNLDGWICSVDIEGTTRKKTYIKHFLIPYGWHSTGTDLIFRCTVQGHIVLARNDEIAVFQRGLDFEETVALE</sequence>
<keyword evidence="4" id="KW-0472">Membrane</keyword>
<dbReference type="InterPro" id="IPR036322">
    <property type="entry name" value="WD40_repeat_dom_sf"/>
</dbReference>
<evidence type="ECO:0000259" key="5">
    <source>
        <dbReference type="Pfam" id="PF07819"/>
    </source>
</evidence>
<dbReference type="Pfam" id="PF24883">
    <property type="entry name" value="NPHP3_N"/>
    <property type="match status" value="1"/>
</dbReference>
<dbReference type="SMART" id="SM00320">
    <property type="entry name" value="WD40"/>
    <property type="match status" value="5"/>
</dbReference>
<dbReference type="SUPFAM" id="SSF50978">
    <property type="entry name" value="WD40 repeat-like"/>
    <property type="match status" value="1"/>
</dbReference>
<keyword evidence="9" id="KW-1185">Reference proteome</keyword>
<dbReference type="Pfam" id="PF07819">
    <property type="entry name" value="PGAP1"/>
    <property type="match status" value="1"/>
</dbReference>
<dbReference type="Proteomes" id="UP001629113">
    <property type="component" value="Unassembled WGS sequence"/>
</dbReference>
<dbReference type="PANTHER" id="PTHR10039">
    <property type="entry name" value="AMELOGENIN"/>
    <property type="match status" value="1"/>
</dbReference>
<dbReference type="SUPFAM" id="SSF53474">
    <property type="entry name" value="alpha/beta-Hydrolases"/>
    <property type="match status" value="1"/>
</dbReference>
<dbReference type="SUPFAM" id="SSF52540">
    <property type="entry name" value="P-loop containing nucleoside triphosphate hydrolases"/>
    <property type="match status" value="1"/>
</dbReference>
<feature type="domain" description="GPI inositol-deacylase PGAP1-like alpha/beta" evidence="5">
    <location>
        <begin position="62"/>
        <end position="190"/>
    </location>
</feature>
<feature type="domain" description="Nephrocystin 3-like N-terminal" evidence="7">
    <location>
        <begin position="349"/>
        <end position="511"/>
    </location>
</feature>
<reference evidence="8 9" key="1">
    <citation type="submission" date="2024-06" db="EMBL/GenBank/DDBJ databases">
        <title>Complete genome of Phlyctema vagabunda strain 19-DSS-EL-015.</title>
        <authorList>
            <person name="Fiorenzani C."/>
        </authorList>
    </citation>
    <scope>NUCLEOTIDE SEQUENCE [LARGE SCALE GENOMIC DNA]</scope>
    <source>
        <strain evidence="8 9">19-DSS-EL-015</strain>
    </source>
</reference>
<dbReference type="EMBL" id="JBFCZG010000001">
    <property type="protein sequence ID" value="KAL3427212.1"/>
    <property type="molecule type" value="Genomic_DNA"/>
</dbReference>
<dbReference type="InterPro" id="IPR001680">
    <property type="entry name" value="WD40_rpt"/>
</dbReference>
<proteinExistence type="inferred from homology"/>
<dbReference type="Gene3D" id="2.130.10.10">
    <property type="entry name" value="YVTN repeat-like/Quinoprotein amine dehydrogenase"/>
    <property type="match status" value="3"/>
</dbReference>
<dbReference type="Gene3D" id="3.40.50.300">
    <property type="entry name" value="P-loop containing nucleotide triphosphate hydrolases"/>
    <property type="match status" value="1"/>
</dbReference>
<gene>
    <name evidence="8" type="ORF">PVAG01_00721</name>
</gene>
<dbReference type="InterPro" id="IPR054471">
    <property type="entry name" value="GPIID_WHD"/>
</dbReference>
<evidence type="ECO:0000313" key="9">
    <source>
        <dbReference type="Proteomes" id="UP001629113"/>
    </source>
</evidence>
<dbReference type="Gene3D" id="3.40.50.1820">
    <property type="entry name" value="alpha/beta hydrolase"/>
    <property type="match status" value="1"/>
</dbReference>
<evidence type="ECO:0000256" key="1">
    <source>
        <dbReference type="ARBA" id="ARBA00003496"/>
    </source>
</evidence>
<keyword evidence="4" id="KW-0813">Transport</keyword>
<dbReference type="InterPro" id="IPR015943">
    <property type="entry name" value="WD40/YVTN_repeat-like_dom_sf"/>
</dbReference>
<dbReference type="PANTHER" id="PTHR10039:SF16">
    <property type="entry name" value="GPI INOSITOL-DEACYLASE"/>
    <property type="match status" value="1"/>
</dbReference>
<evidence type="ECO:0000313" key="8">
    <source>
        <dbReference type="EMBL" id="KAL3427212.1"/>
    </source>
</evidence>
<comment type="caution">
    <text evidence="8">The sequence shown here is derived from an EMBL/GenBank/DDBJ whole genome shotgun (WGS) entry which is preliminary data.</text>
</comment>
<organism evidence="8 9">
    <name type="scientific">Phlyctema vagabunda</name>
    <dbReference type="NCBI Taxonomy" id="108571"/>
    <lineage>
        <taxon>Eukaryota</taxon>
        <taxon>Fungi</taxon>
        <taxon>Dikarya</taxon>
        <taxon>Ascomycota</taxon>
        <taxon>Pezizomycotina</taxon>
        <taxon>Leotiomycetes</taxon>
        <taxon>Helotiales</taxon>
        <taxon>Dermateaceae</taxon>
        <taxon>Phlyctema</taxon>
    </lineage>
</organism>
<dbReference type="SUPFAM" id="SSF101908">
    <property type="entry name" value="Putative isomerase YbhE"/>
    <property type="match status" value="1"/>
</dbReference>
<protein>
    <recommendedName>
        <fullName evidence="2 4">GPI inositol-deacylase</fullName>
        <ecNumber evidence="4">3.1.-.-</ecNumber>
    </recommendedName>
</protein>
<evidence type="ECO:0000259" key="7">
    <source>
        <dbReference type="Pfam" id="PF24883"/>
    </source>
</evidence>
<accession>A0ABR4PV13</accession>
<evidence type="ECO:0000256" key="4">
    <source>
        <dbReference type="RuleBase" id="RU365011"/>
    </source>
</evidence>
<dbReference type="Pfam" id="PF22939">
    <property type="entry name" value="WHD_GPIID"/>
    <property type="match status" value="1"/>
</dbReference>
<keyword evidence="4" id="KW-0378">Hydrolase</keyword>
<evidence type="ECO:0000256" key="3">
    <source>
        <dbReference type="ARBA" id="ARBA00022737"/>
    </source>
</evidence>
<keyword evidence="3" id="KW-0677">Repeat</keyword>
<comment type="function">
    <text evidence="1 4">Involved in inositol deacylation of GPI-anchored proteins which plays important roles in the quality control and ER-associated degradation of GPI-anchored proteins.</text>
</comment>
<dbReference type="InterPro" id="IPR029058">
    <property type="entry name" value="AB_hydrolase_fold"/>
</dbReference>
<dbReference type="InterPro" id="IPR056884">
    <property type="entry name" value="NPHP3-like_N"/>
</dbReference>
<comment type="similarity">
    <text evidence="4">Belongs to the GPI inositol-deacylase family.</text>
</comment>
<comment type="subcellular location">
    <subcellularLocation>
        <location evidence="4">Endoplasmic reticulum membrane</location>
    </subcellularLocation>
</comment>